<dbReference type="PANTHER" id="PTHR43591:SF110">
    <property type="entry name" value="RHODANESE DOMAIN-CONTAINING PROTEIN"/>
    <property type="match status" value="1"/>
</dbReference>
<feature type="domain" description="Methyltransferase type 11" evidence="1">
    <location>
        <begin position="49"/>
        <end position="145"/>
    </location>
</feature>
<dbReference type="GO" id="GO:0008757">
    <property type="term" value="F:S-adenosylmethionine-dependent methyltransferase activity"/>
    <property type="evidence" value="ECO:0007669"/>
    <property type="project" value="InterPro"/>
</dbReference>
<gene>
    <name evidence="2" type="primary">ycgJ</name>
    <name evidence="2" type="ORF">SAMEA3906487_00814</name>
</gene>
<protein>
    <submittedName>
        <fullName evidence="2">Methyltransferase</fullName>
        <ecNumber evidence="2">2.1.1.-</ecNumber>
    </submittedName>
</protein>
<accession>A0A157PDT5</accession>
<dbReference type="OrthoDB" id="529208at2"/>
<dbReference type="GO" id="GO:0032259">
    <property type="term" value="P:methylation"/>
    <property type="evidence" value="ECO:0007669"/>
    <property type="project" value="UniProtKB-KW"/>
</dbReference>
<dbReference type="GeneID" id="56587780"/>
<keyword evidence="2" id="KW-0808">Transferase</keyword>
<name>A0A157PDT5_9BORD</name>
<proteinExistence type="predicted"/>
<dbReference type="InterPro" id="IPR029063">
    <property type="entry name" value="SAM-dependent_MTases_sf"/>
</dbReference>
<evidence type="ECO:0000259" key="1">
    <source>
        <dbReference type="Pfam" id="PF08241"/>
    </source>
</evidence>
<dbReference type="Proteomes" id="UP000076825">
    <property type="component" value="Chromosome 1"/>
</dbReference>
<dbReference type="EMBL" id="LT546645">
    <property type="protein sequence ID" value="SAI67604.1"/>
    <property type="molecule type" value="Genomic_DNA"/>
</dbReference>
<dbReference type="eggNOG" id="COG2226">
    <property type="taxonomic scope" value="Bacteria"/>
</dbReference>
<evidence type="ECO:0000313" key="3">
    <source>
        <dbReference type="Proteomes" id="UP000076825"/>
    </source>
</evidence>
<dbReference type="Pfam" id="PF08241">
    <property type="entry name" value="Methyltransf_11"/>
    <property type="match status" value="1"/>
</dbReference>
<dbReference type="KEGG" id="btrm:SAMEA390648700814"/>
<keyword evidence="2" id="KW-0489">Methyltransferase</keyword>
<dbReference type="PATRIC" id="fig|123899.6.peg.787"/>
<dbReference type="SUPFAM" id="SSF53335">
    <property type="entry name" value="S-adenosyl-L-methionine-dependent methyltransferases"/>
    <property type="match status" value="1"/>
</dbReference>
<dbReference type="InterPro" id="IPR013216">
    <property type="entry name" value="Methyltransf_11"/>
</dbReference>
<dbReference type="STRING" id="123899.SAMEA3906487_00814"/>
<dbReference type="AlphaFoldDB" id="A0A157PDT5"/>
<dbReference type="CDD" id="cd02440">
    <property type="entry name" value="AdoMet_MTases"/>
    <property type="match status" value="1"/>
</dbReference>
<organism evidence="2 3">
    <name type="scientific">Bordetella trematum</name>
    <dbReference type="NCBI Taxonomy" id="123899"/>
    <lineage>
        <taxon>Bacteria</taxon>
        <taxon>Pseudomonadati</taxon>
        <taxon>Pseudomonadota</taxon>
        <taxon>Betaproteobacteria</taxon>
        <taxon>Burkholderiales</taxon>
        <taxon>Alcaligenaceae</taxon>
        <taxon>Bordetella</taxon>
    </lineage>
</organism>
<dbReference type="Gene3D" id="3.40.50.150">
    <property type="entry name" value="Vaccinia Virus protein VP39"/>
    <property type="match status" value="1"/>
</dbReference>
<dbReference type="PANTHER" id="PTHR43591">
    <property type="entry name" value="METHYLTRANSFERASE"/>
    <property type="match status" value="1"/>
</dbReference>
<keyword evidence="3" id="KW-1185">Reference proteome</keyword>
<sequence length="256" mass="28110">MTTPSHDDAVQRQFSPRAEAYLTSAVHAQGEDLRQMAEIASAHPQARVLDMGCGGGHVSFHIAPLVAEVTAYDLSNAMLEVVAAEAAKRGLSNLRTCQGKAESLPFADASFDLVMCRYSTHHWEDAGMGLREARRVLKPGGVAVFADVVSPGEALLDTWLQTIEILRDTSHVRDYSQAEWLTLLSDAGFTVQSMTLRRLALQFDTWVKRMQTPEPLVQALRDMTAIAPQPVRRHFAIQEDSSFSSDTAVFVVNKAA</sequence>
<evidence type="ECO:0000313" key="2">
    <source>
        <dbReference type="EMBL" id="SAI67604.1"/>
    </source>
</evidence>
<dbReference type="RefSeq" id="WP_025515383.1">
    <property type="nucleotide sequence ID" value="NZ_CP016340.1"/>
</dbReference>
<reference evidence="2 3" key="1">
    <citation type="submission" date="2016-04" db="EMBL/GenBank/DDBJ databases">
        <authorList>
            <consortium name="Pathogen Informatics"/>
        </authorList>
    </citation>
    <scope>NUCLEOTIDE SEQUENCE [LARGE SCALE GENOMIC DNA]</scope>
    <source>
        <strain evidence="2 3">H044680328</strain>
    </source>
</reference>
<dbReference type="EC" id="2.1.1.-" evidence="2"/>